<dbReference type="OrthoDB" id="9811177at2"/>
<feature type="domain" description="YgjP-like metallopeptidase" evidence="1">
    <location>
        <begin position="23"/>
        <end position="234"/>
    </location>
</feature>
<sequence>MEKYSITYNEKVIEFELHRKKVKNINLNIKPDMTIMISANEKVPIDFILNFVKEKAPWVLKNVDYFKDVQPERRRKIEFVSGESIKYLGKQYRLKIVESNEEYVKYFRGYIYIYVKDKSNEKRKEQLFDKWLRKKANLVFNECLNKVYPIIEKYNVKKPEIMIRTMKARWGSCVEDKNIILLNFELIKAPKYCIEYVILHELIHFLHRNHNSKFYNFISVLMPDWKNRKEILDEDVVRDL</sequence>
<reference evidence="3" key="1">
    <citation type="submission" date="2016-11" db="EMBL/GenBank/DDBJ databases">
        <authorList>
            <person name="Varghese N."/>
            <person name="Submissions S."/>
        </authorList>
    </citation>
    <scope>NUCLEOTIDE SEQUENCE [LARGE SCALE GENOMIC DNA]</scope>
    <source>
        <strain evidence="3">DSM 15518</strain>
    </source>
</reference>
<name>A0A1M6JMS4_9FIRM</name>
<accession>A0A1M6JMS4</accession>
<gene>
    <name evidence="2" type="ORF">SAMN02744037_00142</name>
</gene>
<dbReference type="InterPro" id="IPR002725">
    <property type="entry name" value="YgjP-like_metallopeptidase"/>
</dbReference>
<dbReference type="STRING" id="1123349.SAMN02744037_00142"/>
<dbReference type="Gene3D" id="3.30.2010.10">
    <property type="entry name" value="Metalloproteases ('zincins'), catalytic domain"/>
    <property type="match status" value="1"/>
</dbReference>
<keyword evidence="3" id="KW-1185">Reference proteome</keyword>
<evidence type="ECO:0000313" key="3">
    <source>
        <dbReference type="Proteomes" id="UP000242497"/>
    </source>
</evidence>
<dbReference type="PANTHER" id="PTHR30399:SF1">
    <property type="entry name" value="UTP PYROPHOSPHATASE"/>
    <property type="match status" value="1"/>
</dbReference>
<dbReference type="EMBL" id="FRAE01000005">
    <property type="protein sequence ID" value="SHJ47970.1"/>
    <property type="molecule type" value="Genomic_DNA"/>
</dbReference>
<dbReference type="PANTHER" id="PTHR30399">
    <property type="entry name" value="UNCHARACTERIZED PROTEIN YGJP"/>
    <property type="match status" value="1"/>
</dbReference>
<dbReference type="Proteomes" id="UP000242497">
    <property type="component" value="Unassembled WGS sequence"/>
</dbReference>
<evidence type="ECO:0000313" key="2">
    <source>
        <dbReference type="EMBL" id="SHJ47970.1"/>
    </source>
</evidence>
<evidence type="ECO:0000259" key="1">
    <source>
        <dbReference type="Pfam" id="PF01863"/>
    </source>
</evidence>
<proteinExistence type="predicted"/>
<dbReference type="Pfam" id="PF01863">
    <property type="entry name" value="YgjP-like"/>
    <property type="match status" value="1"/>
</dbReference>
<organism evidence="2 3">
    <name type="scientific">Tepidibacter formicigenes DSM 15518</name>
    <dbReference type="NCBI Taxonomy" id="1123349"/>
    <lineage>
        <taxon>Bacteria</taxon>
        <taxon>Bacillati</taxon>
        <taxon>Bacillota</taxon>
        <taxon>Clostridia</taxon>
        <taxon>Peptostreptococcales</taxon>
        <taxon>Peptostreptococcaceae</taxon>
        <taxon>Tepidibacter</taxon>
    </lineage>
</organism>
<dbReference type="AlphaFoldDB" id="A0A1M6JMS4"/>
<dbReference type="RefSeq" id="WP_072886494.1">
    <property type="nucleotide sequence ID" value="NZ_FRAE01000005.1"/>
</dbReference>
<dbReference type="CDD" id="cd07344">
    <property type="entry name" value="M48_yhfN_like"/>
    <property type="match status" value="1"/>
</dbReference>
<protein>
    <recommendedName>
        <fullName evidence="1">YgjP-like metallopeptidase domain-containing protein</fullName>
    </recommendedName>
</protein>
<dbReference type="InterPro" id="IPR053136">
    <property type="entry name" value="UTP_pyrophosphatase-like"/>
</dbReference>